<reference evidence="1 2" key="1">
    <citation type="submission" date="2020-08" db="EMBL/GenBank/DDBJ databases">
        <title>A Genomic Blueprint of the Chicken Gut Microbiome.</title>
        <authorList>
            <person name="Gilroy R."/>
            <person name="Ravi A."/>
            <person name="Getino M."/>
            <person name="Pursley I."/>
            <person name="Horton D.L."/>
            <person name="Alikhan N.-F."/>
            <person name="Baker D."/>
            <person name="Gharbi K."/>
            <person name="Hall N."/>
            <person name="Watson M."/>
            <person name="Adriaenssens E.M."/>
            <person name="Foster-Nyarko E."/>
            <person name="Jarju S."/>
            <person name="Secka A."/>
            <person name="Antonio M."/>
            <person name="Oren A."/>
            <person name="Chaudhuri R."/>
            <person name="La Ragione R.M."/>
            <person name="Hildebrand F."/>
            <person name="Pallen M.J."/>
        </authorList>
    </citation>
    <scope>NUCLEOTIDE SEQUENCE [LARGE SCALE GENOMIC DNA]</scope>
    <source>
        <strain evidence="1 2">Sa2YVA2</strain>
    </source>
</reference>
<organism evidence="1 2">
    <name type="scientific">Sporosarcina quadrami</name>
    <dbReference type="NCBI Taxonomy" id="2762234"/>
    <lineage>
        <taxon>Bacteria</taxon>
        <taxon>Bacillati</taxon>
        <taxon>Bacillota</taxon>
        <taxon>Bacilli</taxon>
        <taxon>Bacillales</taxon>
        <taxon>Caryophanaceae</taxon>
        <taxon>Sporosarcina</taxon>
    </lineage>
</organism>
<comment type="caution">
    <text evidence="1">The sequence shown here is derived from an EMBL/GenBank/DDBJ whole genome shotgun (WGS) entry which is preliminary data.</text>
</comment>
<gene>
    <name evidence="1" type="ORF">H9649_07440</name>
</gene>
<sequence length="192" mass="21152">MAIKGLKNLHYAVITKEDNTSTTYATPKPFGPAMALNIQPSINRANLRADDGVLFSDSAKGPIAVSVNTAYLEKAVEAEILGKTIHENGLISDNVKDDAPYIAIGGQAESARGGSEFFWLYRVKLAPAEENKETKQDTPTYQTPNLTGEAIPRIHDGEEKIKAWNQDETITDKTVFDEWFTKVIEPDWVATP</sequence>
<dbReference type="InterPro" id="IPR006490">
    <property type="entry name" value="Maj_tail_phi13"/>
</dbReference>
<dbReference type="EMBL" id="JACSQN010000005">
    <property type="protein sequence ID" value="MBD7984407.1"/>
    <property type="molecule type" value="Genomic_DNA"/>
</dbReference>
<protein>
    <submittedName>
        <fullName evidence="1">Phage tail protein</fullName>
    </submittedName>
</protein>
<dbReference type="Proteomes" id="UP000626786">
    <property type="component" value="Unassembled WGS sequence"/>
</dbReference>
<accession>A0ABR8U8P4</accession>
<dbReference type="RefSeq" id="WP_191694097.1">
    <property type="nucleotide sequence ID" value="NZ_JACSQN010000005.1"/>
</dbReference>
<evidence type="ECO:0000313" key="2">
    <source>
        <dbReference type="Proteomes" id="UP000626786"/>
    </source>
</evidence>
<evidence type="ECO:0000313" key="1">
    <source>
        <dbReference type="EMBL" id="MBD7984407.1"/>
    </source>
</evidence>
<keyword evidence="2" id="KW-1185">Reference proteome</keyword>
<name>A0ABR8U8P4_9BACL</name>
<proteinExistence type="predicted"/>
<dbReference type="NCBIfam" id="TIGR01603">
    <property type="entry name" value="maj_tail_phi13"/>
    <property type="match status" value="1"/>
</dbReference>